<dbReference type="OrthoDB" id="2405412at2759"/>
<keyword evidence="2" id="KW-0808">Transferase</keyword>
<dbReference type="PANTHER" id="PTHR12755:SF3">
    <property type="entry name" value="POLYNUCLEOTIDE 5'-HYDROXYL-KINASE NOL9"/>
    <property type="match status" value="1"/>
</dbReference>
<organism evidence="7 8">
    <name type="scientific">Dermatophagoides pteronyssinus</name>
    <name type="common">European house dust mite</name>
    <dbReference type="NCBI Taxonomy" id="6956"/>
    <lineage>
        <taxon>Eukaryota</taxon>
        <taxon>Metazoa</taxon>
        <taxon>Ecdysozoa</taxon>
        <taxon>Arthropoda</taxon>
        <taxon>Chelicerata</taxon>
        <taxon>Arachnida</taxon>
        <taxon>Acari</taxon>
        <taxon>Acariformes</taxon>
        <taxon>Sarcoptiformes</taxon>
        <taxon>Astigmata</taxon>
        <taxon>Psoroptidia</taxon>
        <taxon>Analgoidea</taxon>
        <taxon>Pyroglyphidae</taxon>
        <taxon>Dermatophagoidinae</taxon>
        <taxon>Dermatophagoides</taxon>
    </lineage>
</organism>
<dbReference type="Proteomes" id="UP000515146">
    <property type="component" value="Unplaced"/>
</dbReference>
<sequence>MTKINNTINSKNSPRKIKQLIKKFRTRKRHRMLFRRNQNNQSFQDFNVEESTDDSPVNTEGLVVYPTAKPDIKYILITDVQSSFELQSDLCGHLSLIPLNNWSFYCEGYLAKAGETITVSTCFRNRMFIRFTDLKDFSENKNINSIDLDEFDFLEQHLPKVLNGEYILLKFESSPKSMAKYRLVLEYLSKSSNEKARQICRKKLSTIRNKNCMNILSKISDIDFEKFALHVCKIFYTLEISAEDVILVYGPGNSGKTSLLHHLINHYVNVNKQPVAYLECDPGQPEFAPCGILSLVEITKKISNALGDKFLFDENYVLNDDEQIISKIFGTITPSGDSFEYISLISQLYQSYRQMNVKKKRPLFINTMGWIEELGLELLTNIISIVRPTHIIRIENDFPLLSFSDSAMINIQNRNELKQILDQREFQDLSQLTEIKNSIGYQLWVTSFPLISNFKPSIFSVSYLRREINQLLYLCSNLWPKISFKPFYSLQPIQIPLKNLYLHFTNYPSRLPKSIYNLLNVSWVFLGSLDPNDVDENTNCISLSTEEPFNIQQAEVLLDQKNNGNTAIKNLNRQKSSLDKNIKLLQQLPKSCKCFGCGIIRNVDTVHSSIFVTTSSMSHFLAKFNAEKKINFLVIPNLIPIPPGLLVEQFLYQDSCHIPYAYIRS</sequence>
<dbReference type="InterPro" id="IPR045116">
    <property type="entry name" value="Clp1/Grc3"/>
</dbReference>
<gene>
    <name evidence="8" type="primary">LOC113789501</name>
</gene>
<keyword evidence="5" id="KW-0067">ATP-binding</keyword>
<name>A0A6P6XN31_DERPT</name>
<dbReference type="KEGG" id="dpte:113789501"/>
<keyword evidence="7" id="KW-1185">Reference proteome</keyword>
<dbReference type="RefSeq" id="XP_027194852.1">
    <property type="nucleotide sequence ID" value="XM_027339051.1"/>
</dbReference>
<proteinExistence type="inferred from homology"/>
<evidence type="ECO:0000256" key="5">
    <source>
        <dbReference type="ARBA" id="ARBA00022840"/>
    </source>
</evidence>
<evidence type="ECO:0000256" key="1">
    <source>
        <dbReference type="ARBA" id="ARBA00011003"/>
    </source>
</evidence>
<dbReference type="Gene3D" id="3.40.50.300">
    <property type="entry name" value="P-loop containing nucleotide triphosphate hydrolases"/>
    <property type="match status" value="1"/>
</dbReference>
<dbReference type="OMA" id="EINQLLY"/>
<keyword evidence="4" id="KW-0418">Kinase</keyword>
<evidence type="ECO:0000259" key="6">
    <source>
        <dbReference type="Pfam" id="PF16575"/>
    </source>
</evidence>
<dbReference type="GO" id="GO:0051731">
    <property type="term" value="F:polynucleotide 5'-hydroxyl-kinase activity"/>
    <property type="evidence" value="ECO:0007669"/>
    <property type="project" value="InterPro"/>
</dbReference>
<dbReference type="PANTHER" id="PTHR12755">
    <property type="entry name" value="CLEAVAGE/POLYADENYLATION FACTOR IA SUBUNIT CLP1P"/>
    <property type="match status" value="1"/>
</dbReference>
<dbReference type="InterPro" id="IPR032319">
    <property type="entry name" value="CLP1_P"/>
</dbReference>
<evidence type="ECO:0000256" key="4">
    <source>
        <dbReference type="ARBA" id="ARBA00022777"/>
    </source>
</evidence>
<keyword evidence="3" id="KW-0547">Nucleotide-binding</keyword>
<dbReference type="SUPFAM" id="SSF52540">
    <property type="entry name" value="P-loop containing nucleoside triphosphate hydrolases"/>
    <property type="match status" value="1"/>
</dbReference>
<dbReference type="GO" id="GO:0005634">
    <property type="term" value="C:nucleus"/>
    <property type="evidence" value="ECO:0007669"/>
    <property type="project" value="TreeGrafter"/>
</dbReference>
<dbReference type="InParanoid" id="A0A6P6XN31"/>
<evidence type="ECO:0000256" key="3">
    <source>
        <dbReference type="ARBA" id="ARBA00022741"/>
    </source>
</evidence>
<evidence type="ECO:0000313" key="7">
    <source>
        <dbReference type="Proteomes" id="UP000515146"/>
    </source>
</evidence>
<accession>A0A6P6XN31</accession>
<evidence type="ECO:0000313" key="8">
    <source>
        <dbReference type="RefSeq" id="XP_027194852.1"/>
    </source>
</evidence>
<dbReference type="InterPro" id="IPR027417">
    <property type="entry name" value="P-loop_NTPase"/>
</dbReference>
<reference evidence="8" key="1">
    <citation type="submission" date="2025-08" db="UniProtKB">
        <authorList>
            <consortium name="RefSeq"/>
        </authorList>
    </citation>
    <scope>IDENTIFICATION</scope>
    <source>
        <strain evidence="8">Airmid</strain>
    </source>
</reference>
<dbReference type="GO" id="GO:0005524">
    <property type="term" value="F:ATP binding"/>
    <property type="evidence" value="ECO:0007669"/>
    <property type="project" value="UniProtKB-KW"/>
</dbReference>
<comment type="similarity">
    <text evidence="1">Belongs to the Clp1 family. NOL9/GRC3 subfamily.</text>
</comment>
<protein>
    <submittedName>
        <fullName evidence="8">Uncharacterized protein LOC113789501</fullName>
    </submittedName>
</protein>
<dbReference type="AlphaFoldDB" id="A0A6P6XN31"/>
<dbReference type="GO" id="GO:0000448">
    <property type="term" value="P:cleavage in ITS2 between 5.8S rRNA and LSU-rRNA of tricistronic rRNA transcript (SSU-rRNA, 5.8S rRNA, LSU-rRNA)"/>
    <property type="evidence" value="ECO:0007669"/>
    <property type="project" value="TreeGrafter"/>
</dbReference>
<feature type="domain" description="Clp1 P-loop" evidence="6">
    <location>
        <begin position="250"/>
        <end position="404"/>
    </location>
</feature>
<dbReference type="Pfam" id="PF16575">
    <property type="entry name" value="CLP1_P"/>
    <property type="match status" value="1"/>
</dbReference>
<evidence type="ECO:0000256" key="2">
    <source>
        <dbReference type="ARBA" id="ARBA00022679"/>
    </source>
</evidence>